<dbReference type="PANTHER" id="PTHR11365:SF2">
    <property type="entry name" value="5-OXOPROLINASE"/>
    <property type="match status" value="1"/>
</dbReference>
<keyword evidence="4" id="KW-1185">Reference proteome</keyword>
<dbReference type="Pfam" id="PF02538">
    <property type="entry name" value="Hydantoinase_B"/>
    <property type="match status" value="2"/>
</dbReference>
<dbReference type="Proteomes" id="UP000815325">
    <property type="component" value="Unassembled WGS sequence"/>
</dbReference>
<feature type="domain" description="Hydantoinase B/oxoprolinase" evidence="2">
    <location>
        <begin position="1"/>
        <end position="102"/>
    </location>
</feature>
<evidence type="ECO:0000313" key="4">
    <source>
        <dbReference type="Proteomes" id="UP000815325"/>
    </source>
</evidence>
<organism evidence="3 4">
    <name type="scientific">Dunaliella salina</name>
    <name type="common">Green alga</name>
    <name type="synonym">Protococcus salinus</name>
    <dbReference type="NCBI Taxonomy" id="3046"/>
    <lineage>
        <taxon>Eukaryota</taxon>
        <taxon>Viridiplantae</taxon>
        <taxon>Chlorophyta</taxon>
        <taxon>core chlorophytes</taxon>
        <taxon>Chlorophyceae</taxon>
        <taxon>CS clade</taxon>
        <taxon>Chlamydomonadales</taxon>
        <taxon>Dunaliellaceae</taxon>
        <taxon>Dunaliella</taxon>
    </lineage>
</organism>
<evidence type="ECO:0000256" key="1">
    <source>
        <dbReference type="SAM" id="MobiDB-lite"/>
    </source>
</evidence>
<comment type="caution">
    <text evidence="3">The sequence shown here is derived from an EMBL/GenBank/DDBJ whole genome shotgun (WGS) entry which is preliminary data.</text>
</comment>
<evidence type="ECO:0000259" key="2">
    <source>
        <dbReference type="Pfam" id="PF02538"/>
    </source>
</evidence>
<protein>
    <submittedName>
        <fullName evidence="3">Hydantoinase B/oxoprolinase-domain-containing protein</fullName>
    </submittedName>
</protein>
<gene>
    <name evidence="3" type="ORF">DUNSADRAFT_4354</name>
</gene>
<dbReference type="InterPro" id="IPR045079">
    <property type="entry name" value="Oxoprolinase-like"/>
</dbReference>
<feature type="compositionally biased region" description="Basic and acidic residues" evidence="1">
    <location>
        <begin position="542"/>
        <end position="553"/>
    </location>
</feature>
<feature type="region of interest" description="Disordered" evidence="1">
    <location>
        <begin position="504"/>
        <end position="575"/>
    </location>
</feature>
<reference evidence="3" key="1">
    <citation type="submission" date="2017-08" db="EMBL/GenBank/DDBJ databases">
        <authorList>
            <person name="Polle J.E."/>
            <person name="Barry K."/>
            <person name="Cushman J."/>
            <person name="Schmutz J."/>
            <person name="Tran D."/>
            <person name="Hathwaick L.T."/>
            <person name="Yim W.C."/>
            <person name="Jenkins J."/>
            <person name="Mckie-Krisberg Z.M."/>
            <person name="Prochnik S."/>
            <person name="Lindquist E."/>
            <person name="Dockter R.B."/>
            <person name="Adam C."/>
            <person name="Molina H."/>
            <person name="Bunkerborg J."/>
            <person name="Jin E."/>
            <person name="Buchheim M."/>
            <person name="Magnuson J."/>
        </authorList>
    </citation>
    <scope>NUCLEOTIDE SEQUENCE</scope>
    <source>
        <strain evidence="3">CCAP 19/18</strain>
    </source>
</reference>
<dbReference type="PANTHER" id="PTHR11365">
    <property type="entry name" value="5-OXOPROLINASE RELATED"/>
    <property type="match status" value="1"/>
</dbReference>
<dbReference type="EMBL" id="MU069453">
    <property type="protein sequence ID" value="KAF5842895.1"/>
    <property type="molecule type" value="Genomic_DNA"/>
</dbReference>
<accession>A0ABQ7H7S0</accession>
<feature type="domain" description="Hydantoinase B/oxoprolinase" evidence="2">
    <location>
        <begin position="165"/>
        <end position="509"/>
    </location>
</feature>
<name>A0ABQ7H7S0_DUNSA</name>
<dbReference type="InterPro" id="IPR003692">
    <property type="entry name" value="Hydantoinase_B"/>
</dbReference>
<sequence>MKERLDFSCALFGPDGSLIANAPHLPVHLGAMSDAVKFQVRYYGPHGPGASEGLHAGDVIASNHPQLAGGSHLPDITVTSPVFEGGRLAFFVASRGHHTDIGIQESCTLISVVHLRLSCSIKRVQDPSNRNPSGEELYPEDKEAGISELLMAPGKLAGTIPGISGTRCLADNLSDLRAQVAANQRGITLMHSLMEEFSPRVVHSYMGHIQATAEKAVRDMLRQFSLDQGLPEVGTVVAVDVMDDGSPIRLAVTIDRRGGTALFDFEGTGPEVYANHNAPPAVALSAVIYALRAMVDKDIPLNQGCLAPVTVRIPEACMLNPSPEAAVVGGNVLTSQRVTDVVLKAFQAAAASQGCMNNLTFGDEGLGYYETIAGGAGAGPGWHGRSGVHTHMTNTRITDPEILERRYPVVLRAFHLREGSGGNGQFKGGDGVVREIEALRPIRAGILSERRSTAPFGLMGGYAGTPGLNLLRRADSGRTVNIGGKASVSMAAGDLLIINTPGAGGCGRPQGQQDGRSISYMGAPDGMPNAKSGEQGVGGVVRGRDQGEEDSHLQRALQSKRQRTGGEEDGQKKVVLKGSVQEYAASQEGA</sequence>
<proteinExistence type="predicted"/>
<evidence type="ECO:0000313" key="3">
    <source>
        <dbReference type="EMBL" id="KAF5842895.1"/>
    </source>
</evidence>